<dbReference type="AlphaFoldDB" id="A0A9P5YIZ3"/>
<protein>
    <submittedName>
        <fullName evidence="1">Uncharacterized protein</fullName>
    </submittedName>
</protein>
<gene>
    <name evidence="1" type="ORF">BDZ94DRAFT_1242640</name>
</gene>
<organism evidence="1 2">
    <name type="scientific">Collybia nuda</name>
    <dbReference type="NCBI Taxonomy" id="64659"/>
    <lineage>
        <taxon>Eukaryota</taxon>
        <taxon>Fungi</taxon>
        <taxon>Dikarya</taxon>
        <taxon>Basidiomycota</taxon>
        <taxon>Agaricomycotina</taxon>
        <taxon>Agaricomycetes</taxon>
        <taxon>Agaricomycetidae</taxon>
        <taxon>Agaricales</taxon>
        <taxon>Tricholomatineae</taxon>
        <taxon>Clitocybaceae</taxon>
        <taxon>Collybia</taxon>
    </lineage>
</organism>
<dbReference type="EMBL" id="MU150229">
    <property type="protein sequence ID" value="KAF9469541.1"/>
    <property type="molecule type" value="Genomic_DNA"/>
</dbReference>
<accession>A0A9P5YIZ3</accession>
<name>A0A9P5YIZ3_9AGAR</name>
<proteinExistence type="predicted"/>
<dbReference type="Proteomes" id="UP000807353">
    <property type="component" value="Unassembled WGS sequence"/>
</dbReference>
<evidence type="ECO:0000313" key="1">
    <source>
        <dbReference type="EMBL" id="KAF9469541.1"/>
    </source>
</evidence>
<keyword evidence="2" id="KW-1185">Reference proteome</keyword>
<evidence type="ECO:0000313" key="2">
    <source>
        <dbReference type="Proteomes" id="UP000807353"/>
    </source>
</evidence>
<sequence length="99" mass="11448">MNVFRPAETRRQWAAAWIFTSCERVLLTWNLGMQSWECATSWVGAQEDNDTWSIFGTTGTMKGTDKLGMRKNIQIYCISFSALHPQLHQFQCTVVRLED</sequence>
<comment type="caution">
    <text evidence="1">The sequence shown here is derived from an EMBL/GenBank/DDBJ whole genome shotgun (WGS) entry which is preliminary data.</text>
</comment>
<dbReference type="PROSITE" id="PS51257">
    <property type="entry name" value="PROKAR_LIPOPROTEIN"/>
    <property type="match status" value="1"/>
</dbReference>
<reference evidence="1" key="1">
    <citation type="submission" date="2020-11" db="EMBL/GenBank/DDBJ databases">
        <authorList>
            <consortium name="DOE Joint Genome Institute"/>
            <person name="Ahrendt S."/>
            <person name="Riley R."/>
            <person name="Andreopoulos W."/>
            <person name="Labutti K."/>
            <person name="Pangilinan J."/>
            <person name="Ruiz-Duenas F.J."/>
            <person name="Barrasa J.M."/>
            <person name="Sanchez-Garcia M."/>
            <person name="Camarero S."/>
            <person name="Miyauchi S."/>
            <person name="Serrano A."/>
            <person name="Linde D."/>
            <person name="Babiker R."/>
            <person name="Drula E."/>
            <person name="Ayuso-Fernandez I."/>
            <person name="Pacheco R."/>
            <person name="Padilla G."/>
            <person name="Ferreira P."/>
            <person name="Barriuso J."/>
            <person name="Kellner H."/>
            <person name="Castanera R."/>
            <person name="Alfaro M."/>
            <person name="Ramirez L."/>
            <person name="Pisabarro A.G."/>
            <person name="Kuo A."/>
            <person name="Tritt A."/>
            <person name="Lipzen A."/>
            <person name="He G."/>
            <person name="Yan M."/>
            <person name="Ng V."/>
            <person name="Cullen D."/>
            <person name="Martin F."/>
            <person name="Rosso M.-N."/>
            <person name="Henrissat B."/>
            <person name="Hibbett D."/>
            <person name="Martinez A.T."/>
            <person name="Grigoriev I.V."/>
        </authorList>
    </citation>
    <scope>NUCLEOTIDE SEQUENCE</scope>
    <source>
        <strain evidence="1">CBS 247.69</strain>
    </source>
</reference>